<name>A0A2T0AS57_9FIRM</name>
<dbReference type="Proteomes" id="UP000238415">
    <property type="component" value="Unassembled WGS sequence"/>
</dbReference>
<dbReference type="AlphaFoldDB" id="A0A2T0AS57"/>
<evidence type="ECO:0000256" key="2">
    <source>
        <dbReference type="ARBA" id="ARBA00022448"/>
    </source>
</evidence>
<dbReference type="InterPro" id="IPR051010">
    <property type="entry name" value="BCAA_transport"/>
</dbReference>
<feature type="domain" description="Leucine-binding protein" evidence="6">
    <location>
        <begin position="42"/>
        <end position="388"/>
    </location>
</feature>
<evidence type="ECO:0000256" key="1">
    <source>
        <dbReference type="ARBA" id="ARBA00010062"/>
    </source>
</evidence>
<dbReference type="PROSITE" id="PS51257">
    <property type="entry name" value="PROKAR_LIPOPROTEIN"/>
    <property type="match status" value="1"/>
</dbReference>
<feature type="signal peptide" evidence="5">
    <location>
        <begin position="1"/>
        <end position="22"/>
    </location>
</feature>
<dbReference type="OrthoDB" id="9783240at2"/>
<dbReference type="InterPro" id="IPR000709">
    <property type="entry name" value="Leu_Ile_Val-bd"/>
</dbReference>
<evidence type="ECO:0000256" key="3">
    <source>
        <dbReference type="ARBA" id="ARBA00022729"/>
    </source>
</evidence>
<dbReference type="GO" id="GO:0006865">
    <property type="term" value="P:amino acid transport"/>
    <property type="evidence" value="ECO:0007669"/>
    <property type="project" value="UniProtKB-KW"/>
</dbReference>
<dbReference type="RefSeq" id="WP_106005303.1">
    <property type="nucleotide sequence ID" value="NZ_CP136418.1"/>
</dbReference>
<comment type="similarity">
    <text evidence="1">Belongs to the leucine-binding protein family.</text>
</comment>
<evidence type="ECO:0000313" key="7">
    <source>
        <dbReference type="EMBL" id="PRR72905.1"/>
    </source>
</evidence>
<dbReference type="PRINTS" id="PR00337">
    <property type="entry name" value="LEUILEVALBP"/>
</dbReference>
<gene>
    <name evidence="7" type="primary">braC_1</name>
    <name evidence="7" type="ORF">MOHU_13280</name>
</gene>
<comment type="caution">
    <text evidence="7">The sequence shown here is derived from an EMBL/GenBank/DDBJ whole genome shotgun (WGS) entry which is preliminary data.</text>
</comment>
<organism evidence="7 8">
    <name type="scientific">Neomoorella humiferrea</name>
    <dbReference type="NCBI Taxonomy" id="676965"/>
    <lineage>
        <taxon>Bacteria</taxon>
        <taxon>Bacillati</taxon>
        <taxon>Bacillota</taxon>
        <taxon>Clostridia</taxon>
        <taxon>Neomoorellales</taxon>
        <taxon>Neomoorellaceae</taxon>
        <taxon>Neomoorella</taxon>
    </lineage>
</organism>
<reference evidence="7 8" key="1">
    <citation type="submission" date="2018-03" db="EMBL/GenBank/DDBJ databases">
        <title>Genome sequence of Moorella humiferrea DSM 23265.</title>
        <authorList>
            <person name="Poehlein A."/>
            <person name="Daniel R."/>
        </authorList>
    </citation>
    <scope>NUCLEOTIDE SEQUENCE [LARGE SCALE GENOMIC DNA]</scope>
    <source>
        <strain evidence="7 8">DSM 23265</strain>
    </source>
</reference>
<protein>
    <submittedName>
        <fullName evidence="7">Leucine-, isoleucine-, valine-, threonine-, and alanine-binding protein</fullName>
    </submittedName>
</protein>
<dbReference type="PANTHER" id="PTHR30483">
    <property type="entry name" value="LEUCINE-SPECIFIC-BINDING PROTEIN"/>
    <property type="match status" value="1"/>
</dbReference>
<dbReference type="Pfam" id="PF13458">
    <property type="entry name" value="Peripla_BP_6"/>
    <property type="match status" value="1"/>
</dbReference>
<evidence type="ECO:0000256" key="4">
    <source>
        <dbReference type="ARBA" id="ARBA00022970"/>
    </source>
</evidence>
<dbReference type="CDD" id="cd06347">
    <property type="entry name" value="PBP1_ABC_LivK_ligand_binding-like"/>
    <property type="match status" value="1"/>
</dbReference>
<sequence>MGKSKRITLIALVLLLAVSLLAGCGQGQKSGGQQGTASGGNEINIGVNYELTGKVATYGTNTKNAILLAFEEINSKGGVLGGKKINPIVLDNGSKQEESMSVAAKLVTENKVVALLGPATTGNTLAAIPVATDNKVPLLTTSATNPDITVDPQTKKVRDYIFRICFTDPPQAIVGAEFAVKDLGAKKAAILYDNTNDYSKGLYQVFKQEFTKRGGQIVAEESFNQDDQDFRPFLTRFKNAGADLIYVPAYYEQVGKIVSQARELGLNVPMLGADGWDSPKLAEFAGGAANLKDTYFTNHYSASDPNPKVQAFVKAYKEKYGTEPDAFAALGYDAAYLLADAINRAGKAEPEAIRQALAETKNFEGVTGKMSFDSNHNPVKEIAIIALVDGKQTLKTKIQPTSN</sequence>
<dbReference type="Gene3D" id="3.40.50.2300">
    <property type="match status" value="2"/>
</dbReference>
<keyword evidence="4" id="KW-0029">Amino-acid transport</keyword>
<evidence type="ECO:0000259" key="6">
    <source>
        <dbReference type="Pfam" id="PF13458"/>
    </source>
</evidence>
<keyword evidence="8" id="KW-1185">Reference proteome</keyword>
<dbReference type="InterPro" id="IPR028081">
    <property type="entry name" value="Leu-bd"/>
</dbReference>
<proteinExistence type="inferred from homology"/>
<dbReference type="EMBL" id="PVXM01000025">
    <property type="protein sequence ID" value="PRR72905.1"/>
    <property type="molecule type" value="Genomic_DNA"/>
</dbReference>
<evidence type="ECO:0000313" key="8">
    <source>
        <dbReference type="Proteomes" id="UP000238415"/>
    </source>
</evidence>
<dbReference type="InterPro" id="IPR028082">
    <property type="entry name" value="Peripla_BP_I"/>
</dbReference>
<feature type="chain" id="PRO_5039082202" evidence="5">
    <location>
        <begin position="23"/>
        <end position="403"/>
    </location>
</feature>
<dbReference type="PANTHER" id="PTHR30483:SF6">
    <property type="entry name" value="PERIPLASMIC BINDING PROTEIN OF ABC TRANSPORTER FOR NATURAL AMINO ACIDS"/>
    <property type="match status" value="1"/>
</dbReference>
<dbReference type="SUPFAM" id="SSF53822">
    <property type="entry name" value="Periplasmic binding protein-like I"/>
    <property type="match status" value="1"/>
</dbReference>
<accession>A0A2T0AS57</accession>
<keyword evidence="3 5" id="KW-0732">Signal</keyword>
<evidence type="ECO:0000256" key="5">
    <source>
        <dbReference type="SAM" id="SignalP"/>
    </source>
</evidence>
<keyword evidence="2" id="KW-0813">Transport</keyword>